<evidence type="ECO:0000256" key="2">
    <source>
        <dbReference type="ARBA" id="ARBA00022692"/>
    </source>
</evidence>
<evidence type="ECO:0000256" key="4">
    <source>
        <dbReference type="ARBA" id="ARBA00023136"/>
    </source>
</evidence>
<feature type="transmembrane region" description="Helical" evidence="7">
    <location>
        <begin position="154"/>
        <end position="178"/>
    </location>
</feature>
<dbReference type="STRING" id="135208.A0A4Y9ZUB2"/>
<protein>
    <recommendedName>
        <fullName evidence="8">Rhodopsin domain-containing protein</fullName>
    </recommendedName>
</protein>
<proteinExistence type="inferred from homology"/>
<keyword evidence="3 7" id="KW-1133">Transmembrane helix</keyword>
<keyword evidence="10" id="KW-1185">Reference proteome</keyword>
<dbReference type="OrthoDB" id="444631at2759"/>
<sequence length="408" mass="45229">MGINLDDPLVQIKVTQSVCGFIAACMTVWRLYLRRSRYWWDDAWAFFSLLTLLIQFASVFMHVENPAELSKTHRVAAYYLMACTFYTVIWSARLSILFSIIRIDPDPVWRKRLQWVAGAFVGAIFFFFAQLMWVCEPEPSWKDHPSPQCELNKQVAICQLISDVLADLLLILLPLRLIHGIKDRALRRRLMVIFSTSIVTTIVSLVHASYIIVGGGIKVVISALVEDCMSLTVANIPVTVTAVMRAMRLGSLGGDSDTMDDSADGPRFSSFRFKSRITGAFATTGFGRTTGGVSVTTRNGPAFGSESVASTELTSKAPFSPTDSIDDRSMHKGSRYISVGTLQGESQWEPEPRSPDDDADFGTASRYISIGSVQQQQTIHETADIADALGRPRGKPMVKIALGEQRVR</sequence>
<dbReference type="GO" id="GO:0016020">
    <property type="term" value="C:membrane"/>
    <property type="evidence" value="ECO:0007669"/>
    <property type="project" value="UniProtKB-SubCell"/>
</dbReference>
<feature type="transmembrane region" description="Helical" evidence="7">
    <location>
        <begin position="113"/>
        <end position="134"/>
    </location>
</feature>
<dbReference type="EMBL" id="SFCI01000866">
    <property type="protein sequence ID" value="TFY77613.1"/>
    <property type="molecule type" value="Genomic_DNA"/>
</dbReference>
<feature type="transmembrane region" description="Helical" evidence="7">
    <location>
        <begin position="14"/>
        <end position="32"/>
    </location>
</feature>
<reference evidence="9 10" key="1">
    <citation type="submission" date="2019-02" db="EMBL/GenBank/DDBJ databases">
        <title>Genome sequencing of the rare red list fungi Hericium alpestre (H. flagellum).</title>
        <authorList>
            <person name="Buettner E."/>
            <person name="Kellner H."/>
        </authorList>
    </citation>
    <scope>NUCLEOTIDE SEQUENCE [LARGE SCALE GENOMIC DNA]</scope>
    <source>
        <strain evidence="9 10">DSM 108284</strain>
    </source>
</reference>
<evidence type="ECO:0000256" key="7">
    <source>
        <dbReference type="SAM" id="Phobius"/>
    </source>
</evidence>
<evidence type="ECO:0000256" key="5">
    <source>
        <dbReference type="ARBA" id="ARBA00038359"/>
    </source>
</evidence>
<dbReference type="PANTHER" id="PTHR33048:SF92">
    <property type="entry name" value="INTEGRAL MEMBRANE PROTEIN"/>
    <property type="match status" value="1"/>
</dbReference>
<dbReference type="PANTHER" id="PTHR33048">
    <property type="entry name" value="PTH11-LIKE INTEGRAL MEMBRANE PROTEIN (AFU_ORTHOLOGUE AFUA_5G11245)"/>
    <property type="match status" value="1"/>
</dbReference>
<feature type="region of interest" description="Disordered" evidence="6">
    <location>
        <begin position="304"/>
        <end position="364"/>
    </location>
</feature>
<name>A0A4Y9ZUB2_9AGAM</name>
<evidence type="ECO:0000256" key="3">
    <source>
        <dbReference type="ARBA" id="ARBA00022989"/>
    </source>
</evidence>
<dbReference type="Pfam" id="PF20684">
    <property type="entry name" value="Fung_rhodopsin"/>
    <property type="match status" value="1"/>
</dbReference>
<keyword evidence="4 7" id="KW-0472">Membrane</keyword>
<comment type="caution">
    <text evidence="9">The sequence shown here is derived from an EMBL/GenBank/DDBJ whole genome shotgun (WGS) entry which is preliminary data.</text>
</comment>
<dbReference type="InterPro" id="IPR049326">
    <property type="entry name" value="Rhodopsin_dom_fungi"/>
</dbReference>
<feature type="transmembrane region" description="Helical" evidence="7">
    <location>
        <begin position="44"/>
        <end position="63"/>
    </location>
</feature>
<gene>
    <name evidence="9" type="ORF">EWM64_g6399</name>
</gene>
<dbReference type="AlphaFoldDB" id="A0A4Y9ZUB2"/>
<evidence type="ECO:0000259" key="8">
    <source>
        <dbReference type="Pfam" id="PF20684"/>
    </source>
</evidence>
<organism evidence="9 10">
    <name type="scientific">Hericium alpestre</name>
    <dbReference type="NCBI Taxonomy" id="135208"/>
    <lineage>
        <taxon>Eukaryota</taxon>
        <taxon>Fungi</taxon>
        <taxon>Dikarya</taxon>
        <taxon>Basidiomycota</taxon>
        <taxon>Agaricomycotina</taxon>
        <taxon>Agaricomycetes</taxon>
        <taxon>Russulales</taxon>
        <taxon>Hericiaceae</taxon>
        <taxon>Hericium</taxon>
    </lineage>
</organism>
<evidence type="ECO:0000313" key="10">
    <source>
        <dbReference type="Proteomes" id="UP000298061"/>
    </source>
</evidence>
<feature type="transmembrane region" description="Helical" evidence="7">
    <location>
        <begin position="75"/>
        <end position="101"/>
    </location>
</feature>
<keyword evidence="2 7" id="KW-0812">Transmembrane</keyword>
<dbReference type="InterPro" id="IPR052337">
    <property type="entry name" value="SAT4-like"/>
</dbReference>
<feature type="domain" description="Rhodopsin" evidence="8">
    <location>
        <begin position="28"/>
        <end position="212"/>
    </location>
</feature>
<feature type="transmembrane region" description="Helical" evidence="7">
    <location>
        <begin position="190"/>
        <end position="213"/>
    </location>
</feature>
<comment type="subcellular location">
    <subcellularLocation>
        <location evidence="1">Membrane</location>
        <topology evidence="1">Multi-pass membrane protein</topology>
    </subcellularLocation>
</comment>
<evidence type="ECO:0000256" key="1">
    <source>
        <dbReference type="ARBA" id="ARBA00004141"/>
    </source>
</evidence>
<accession>A0A4Y9ZUB2</accession>
<dbReference type="Proteomes" id="UP000298061">
    <property type="component" value="Unassembled WGS sequence"/>
</dbReference>
<comment type="similarity">
    <text evidence="5">Belongs to the SAT4 family.</text>
</comment>
<evidence type="ECO:0000313" key="9">
    <source>
        <dbReference type="EMBL" id="TFY77613.1"/>
    </source>
</evidence>
<evidence type="ECO:0000256" key="6">
    <source>
        <dbReference type="SAM" id="MobiDB-lite"/>
    </source>
</evidence>